<sequence>MVRNIDLPECVVFYGLSSLMEPPRLEEINEGFIHKIRFSLREGVKRLLNECKEVGTASLLLSEDEEDGLELMFQKAWERAIDSDGKGSKVLINSIHFRCLNSEFPLPPENDVSEADALDEYDEHIEFYNLQSRGRSPSPAFLLDCLRSVRIDPRGFGGSSGFSRGQWVEPRRCPMPTRTVVFVAGDWSPPLRRNEVDGKISKSFARDHCAAARAAGCRVVYLEQIKDDQTKKEGFVAIEDDAPTMALCDAVINTYGNDNPRDLIQPITLDAISTPGDYWLNPPTPRDDVGNSVNVDKLIDWFRSVRVLHGAVGNGRGAVSNEEENASKGEKMSEEDMKSILADLNRP</sequence>
<organism evidence="2 3">
    <name type="scientific">Cyclostephanos tholiformis</name>
    <dbReference type="NCBI Taxonomy" id="382380"/>
    <lineage>
        <taxon>Eukaryota</taxon>
        <taxon>Sar</taxon>
        <taxon>Stramenopiles</taxon>
        <taxon>Ochrophyta</taxon>
        <taxon>Bacillariophyta</taxon>
        <taxon>Coscinodiscophyceae</taxon>
        <taxon>Thalassiosirophycidae</taxon>
        <taxon>Stephanodiscales</taxon>
        <taxon>Stephanodiscaceae</taxon>
        <taxon>Cyclostephanos</taxon>
    </lineage>
</organism>
<keyword evidence="3" id="KW-1185">Reference proteome</keyword>
<feature type="compositionally biased region" description="Basic and acidic residues" evidence="1">
    <location>
        <begin position="325"/>
        <end position="338"/>
    </location>
</feature>
<gene>
    <name evidence="2" type="ORF">ACHAXA_011562</name>
</gene>
<feature type="region of interest" description="Disordered" evidence="1">
    <location>
        <begin position="314"/>
        <end position="347"/>
    </location>
</feature>
<dbReference type="AlphaFoldDB" id="A0ABD3SGT8"/>
<evidence type="ECO:0000313" key="2">
    <source>
        <dbReference type="EMBL" id="KAL3823775.1"/>
    </source>
</evidence>
<comment type="caution">
    <text evidence="2">The sequence shown here is derived from an EMBL/GenBank/DDBJ whole genome shotgun (WGS) entry which is preliminary data.</text>
</comment>
<accession>A0ABD3SGT8</accession>
<dbReference type="Proteomes" id="UP001530377">
    <property type="component" value="Unassembled WGS sequence"/>
</dbReference>
<evidence type="ECO:0000256" key="1">
    <source>
        <dbReference type="SAM" id="MobiDB-lite"/>
    </source>
</evidence>
<proteinExistence type="predicted"/>
<reference evidence="2 3" key="1">
    <citation type="submission" date="2024-10" db="EMBL/GenBank/DDBJ databases">
        <title>Updated reference genomes for cyclostephanoid diatoms.</title>
        <authorList>
            <person name="Roberts W.R."/>
            <person name="Alverson A.J."/>
        </authorList>
    </citation>
    <scope>NUCLEOTIDE SEQUENCE [LARGE SCALE GENOMIC DNA]</scope>
    <source>
        <strain evidence="2 3">AJA228-03</strain>
    </source>
</reference>
<dbReference type="EMBL" id="JALLPB020000029">
    <property type="protein sequence ID" value="KAL3823775.1"/>
    <property type="molecule type" value="Genomic_DNA"/>
</dbReference>
<evidence type="ECO:0000313" key="3">
    <source>
        <dbReference type="Proteomes" id="UP001530377"/>
    </source>
</evidence>
<protein>
    <submittedName>
        <fullName evidence="2">Uncharacterized protein</fullName>
    </submittedName>
</protein>
<name>A0ABD3SGT8_9STRA</name>